<feature type="compositionally biased region" description="Basic residues" evidence="1">
    <location>
        <begin position="601"/>
        <end position="613"/>
    </location>
</feature>
<feature type="compositionally biased region" description="Basic and acidic residues" evidence="1">
    <location>
        <begin position="408"/>
        <end position="420"/>
    </location>
</feature>
<evidence type="ECO:0000256" key="1">
    <source>
        <dbReference type="SAM" id="MobiDB-lite"/>
    </source>
</evidence>
<feature type="region of interest" description="Disordered" evidence="1">
    <location>
        <begin position="44"/>
        <end position="66"/>
    </location>
</feature>
<comment type="caution">
    <text evidence="2">The sequence shown here is derived from an EMBL/GenBank/DDBJ whole genome shotgun (WGS) entry which is preliminary data.</text>
</comment>
<organism evidence="2 3">
    <name type="scientific">Effrenium voratum</name>
    <dbReference type="NCBI Taxonomy" id="2562239"/>
    <lineage>
        <taxon>Eukaryota</taxon>
        <taxon>Sar</taxon>
        <taxon>Alveolata</taxon>
        <taxon>Dinophyceae</taxon>
        <taxon>Suessiales</taxon>
        <taxon>Symbiodiniaceae</taxon>
        <taxon>Effrenium</taxon>
    </lineage>
</organism>
<feature type="region of interest" description="Disordered" evidence="1">
    <location>
        <begin position="388"/>
        <end position="443"/>
    </location>
</feature>
<feature type="compositionally biased region" description="Polar residues" evidence="1">
    <location>
        <begin position="547"/>
        <end position="558"/>
    </location>
</feature>
<dbReference type="EMBL" id="CAUJNA010003469">
    <property type="protein sequence ID" value="CAJ1402811.1"/>
    <property type="molecule type" value="Genomic_DNA"/>
</dbReference>
<accession>A0AA36JD21</accession>
<sequence length="613" mass="62076">MSSGPWALESGALGTMSPGPCPGPGPYPGLGPCSGPGPCTGPWAALETSAGATGSFSGPWMEPTGTRSGALGTMSPGPCPGLGPCSGPGPCTGPWAALETSVGATGSFSGPWMEPTGTRTSAVGAISSMSTGPWTALEPVGAGAYGSYSSSCEAVGQDWAANLSCLKCGKSMLPDSLYCRHCGHKRDTPVGYDLANGLSGLNGAPVPPPLGLDTPNKTFDTQIFPTQPALDPPGSKRLSPHRVVYTGHGLDVQAPLPPSRLGTSALPMTAAGLDGDVGPLAGKDERERWFQHLEARPYAGVGRVLSPSPERVPSPAPDFRTDYIGAAKTKASPQACHREGREAYGFPSAGSFVAEPFREGVPSYPPSQSSYPSAPDRSRLARAQLLEPERYELPRAGTGAEGDGFSPFRDRSPMAERDRAPSGLGYGRGDTYSGGTMSVGPPPSRCGSYSPGYAMPTYALPSASSFVAEPFAPGAPSLRPAVLPLPGSYGGSGLGLGIDPLEGYGAGLGGRGGLGTGCAGNMYSSPPPGPMFSMPPATGSFVADTSLARSQTPSSQPGGHTGGLNGSEEKCAGARAKSVQASPAEAGEAKASAPRPVTMPRKSKKKASRGTCC</sequence>
<dbReference type="Proteomes" id="UP001178507">
    <property type="component" value="Unassembled WGS sequence"/>
</dbReference>
<reference evidence="2" key="1">
    <citation type="submission" date="2023-08" db="EMBL/GenBank/DDBJ databases">
        <authorList>
            <person name="Chen Y."/>
            <person name="Shah S."/>
            <person name="Dougan E. K."/>
            <person name="Thang M."/>
            <person name="Chan C."/>
        </authorList>
    </citation>
    <scope>NUCLEOTIDE SEQUENCE</scope>
</reference>
<name>A0AA36JD21_9DINO</name>
<keyword evidence="3" id="KW-1185">Reference proteome</keyword>
<proteinExistence type="predicted"/>
<gene>
    <name evidence="2" type="ORF">EVOR1521_LOCUS25610</name>
</gene>
<feature type="region of interest" description="Disordered" evidence="1">
    <location>
        <begin position="546"/>
        <end position="613"/>
    </location>
</feature>
<evidence type="ECO:0000313" key="2">
    <source>
        <dbReference type="EMBL" id="CAJ1402811.1"/>
    </source>
</evidence>
<protein>
    <submittedName>
        <fullName evidence="2">Uncharacterized protein</fullName>
    </submittedName>
</protein>
<dbReference type="AlphaFoldDB" id="A0AA36JD21"/>
<evidence type="ECO:0000313" key="3">
    <source>
        <dbReference type="Proteomes" id="UP001178507"/>
    </source>
</evidence>